<accession>A0A0F8WZ60</accession>
<dbReference type="EMBL" id="LAZR01062131">
    <property type="protein sequence ID" value="KKK62162.1"/>
    <property type="molecule type" value="Genomic_DNA"/>
</dbReference>
<organism evidence="1">
    <name type="scientific">marine sediment metagenome</name>
    <dbReference type="NCBI Taxonomy" id="412755"/>
    <lineage>
        <taxon>unclassified sequences</taxon>
        <taxon>metagenomes</taxon>
        <taxon>ecological metagenomes</taxon>
    </lineage>
</organism>
<feature type="non-terminal residue" evidence="1">
    <location>
        <position position="30"/>
    </location>
</feature>
<proteinExistence type="predicted"/>
<reference evidence="1" key="1">
    <citation type="journal article" date="2015" name="Nature">
        <title>Complex archaea that bridge the gap between prokaryotes and eukaryotes.</title>
        <authorList>
            <person name="Spang A."/>
            <person name="Saw J.H."/>
            <person name="Jorgensen S.L."/>
            <person name="Zaremba-Niedzwiedzka K."/>
            <person name="Martijn J."/>
            <person name="Lind A.E."/>
            <person name="van Eijk R."/>
            <person name="Schleper C."/>
            <person name="Guy L."/>
            <person name="Ettema T.J."/>
        </authorList>
    </citation>
    <scope>NUCLEOTIDE SEQUENCE</scope>
</reference>
<evidence type="ECO:0000313" key="1">
    <source>
        <dbReference type="EMBL" id="KKK62162.1"/>
    </source>
</evidence>
<dbReference type="AlphaFoldDB" id="A0A0F8WZ60"/>
<gene>
    <name evidence="1" type="ORF">LCGC14_3007100</name>
</gene>
<comment type="caution">
    <text evidence="1">The sequence shown here is derived from an EMBL/GenBank/DDBJ whole genome shotgun (WGS) entry which is preliminary data.</text>
</comment>
<name>A0A0F8WZ60_9ZZZZ</name>
<sequence>MGSLDLLMAHGITTGFTGDMKNIEAETKLL</sequence>
<protein>
    <submittedName>
        <fullName evidence="1">Uncharacterized protein</fullName>
    </submittedName>
</protein>